<proteinExistence type="predicted"/>
<dbReference type="InterPro" id="IPR016197">
    <property type="entry name" value="Chromo-like_dom_sf"/>
</dbReference>
<name>A0A9Q1K160_9CARY</name>
<gene>
    <name evidence="3" type="ORF">Cgig2_001560</name>
</gene>
<evidence type="ECO:0000259" key="2">
    <source>
        <dbReference type="Pfam" id="PF11717"/>
    </source>
</evidence>
<dbReference type="AlphaFoldDB" id="A0A9Q1K160"/>
<organism evidence="3 4">
    <name type="scientific">Carnegiea gigantea</name>
    <dbReference type="NCBI Taxonomy" id="171969"/>
    <lineage>
        <taxon>Eukaryota</taxon>
        <taxon>Viridiplantae</taxon>
        <taxon>Streptophyta</taxon>
        <taxon>Embryophyta</taxon>
        <taxon>Tracheophyta</taxon>
        <taxon>Spermatophyta</taxon>
        <taxon>Magnoliopsida</taxon>
        <taxon>eudicotyledons</taxon>
        <taxon>Gunneridae</taxon>
        <taxon>Pentapetalae</taxon>
        <taxon>Caryophyllales</taxon>
        <taxon>Cactineae</taxon>
        <taxon>Cactaceae</taxon>
        <taxon>Cactoideae</taxon>
        <taxon>Echinocereeae</taxon>
        <taxon>Carnegiea</taxon>
    </lineage>
</organism>
<feature type="domain" description="Tudor-knot" evidence="2">
    <location>
        <begin position="62"/>
        <end position="104"/>
    </location>
</feature>
<comment type="caution">
    <text evidence="3">The sequence shown here is derived from an EMBL/GenBank/DDBJ whole genome shotgun (WGS) entry which is preliminary data.</text>
</comment>
<dbReference type="Pfam" id="PF11717">
    <property type="entry name" value="Tudor-knot"/>
    <property type="match status" value="1"/>
</dbReference>
<dbReference type="Proteomes" id="UP001153076">
    <property type="component" value="Unassembled WGS sequence"/>
</dbReference>
<dbReference type="SUPFAM" id="SSF54160">
    <property type="entry name" value="Chromo domain-like"/>
    <property type="match status" value="1"/>
</dbReference>
<feature type="region of interest" description="Disordered" evidence="1">
    <location>
        <begin position="1"/>
        <end position="29"/>
    </location>
</feature>
<sequence>MGSLDPLSNSDGGKALIQNDVDENHQAVSDVRLELSPLANDSAGTSMENDSLKRRKSGVLPLEVGSCVMCQWRDGKYHPVKVIERRKMSSGEPNDYEYYVHYTESSPKTGPSPPSSNAHCRKSTARKLLGHPQSRPPLLQPLPTSLPAIKVWPLLLTLPKHVVDLVK</sequence>
<keyword evidence="4" id="KW-1185">Reference proteome</keyword>
<evidence type="ECO:0000313" key="4">
    <source>
        <dbReference type="Proteomes" id="UP001153076"/>
    </source>
</evidence>
<reference evidence="3" key="1">
    <citation type="submission" date="2022-04" db="EMBL/GenBank/DDBJ databases">
        <title>Carnegiea gigantea Genome sequencing and assembly v2.</title>
        <authorList>
            <person name="Copetti D."/>
            <person name="Sanderson M.J."/>
            <person name="Burquez A."/>
            <person name="Wojciechowski M.F."/>
        </authorList>
    </citation>
    <scope>NUCLEOTIDE SEQUENCE</scope>
    <source>
        <strain evidence="3">SGP5-SGP5p</strain>
        <tissue evidence="3">Aerial part</tissue>
    </source>
</reference>
<protein>
    <recommendedName>
        <fullName evidence="2">Tudor-knot domain-containing protein</fullName>
    </recommendedName>
</protein>
<dbReference type="Gene3D" id="2.30.30.140">
    <property type="match status" value="1"/>
</dbReference>
<dbReference type="OrthoDB" id="1482431at2759"/>
<dbReference type="EMBL" id="JAKOGI010000473">
    <property type="protein sequence ID" value="KAJ8434507.1"/>
    <property type="molecule type" value="Genomic_DNA"/>
</dbReference>
<evidence type="ECO:0000313" key="3">
    <source>
        <dbReference type="EMBL" id="KAJ8434507.1"/>
    </source>
</evidence>
<accession>A0A9Q1K160</accession>
<feature type="compositionally biased region" description="Polar residues" evidence="1">
    <location>
        <begin position="1"/>
        <end position="11"/>
    </location>
</feature>
<evidence type="ECO:0000256" key="1">
    <source>
        <dbReference type="SAM" id="MobiDB-lite"/>
    </source>
</evidence>
<dbReference type="InterPro" id="IPR025995">
    <property type="entry name" value="Tudor-knot"/>
</dbReference>